<dbReference type="InterPro" id="IPR013325">
    <property type="entry name" value="RNA_pol_sigma_r2"/>
</dbReference>
<accession>A0A1G9P6U5</accession>
<evidence type="ECO:0000313" key="6">
    <source>
        <dbReference type="EMBL" id="SDL93957.1"/>
    </source>
</evidence>
<name>A0A1G9P6U5_9SPHI</name>
<dbReference type="NCBIfam" id="TIGR02937">
    <property type="entry name" value="sigma70-ECF"/>
    <property type="match status" value="1"/>
</dbReference>
<dbReference type="Gene3D" id="1.10.1740.10">
    <property type="match status" value="1"/>
</dbReference>
<dbReference type="OrthoDB" id="799938at2"/>
<evidence type="ECO:0000313" key="7">
    <source>
        <dbReference type="Proteomes" id="UP000183200"/>
    </source>
</evidence>
<keyword evidence="4" id="KW-0804">Transcription</keyword>
<dbReference type="SUPFAM" id="SSF88946">
    <property type="entry name" value="Sigma2 domain of RNA polymerase sigma factors"/>
    <property type="match status" value="1"/>
</dbReference>
<feature type="domain" description="RNA polymerase sigma factor 70 region 4 type 2" evidence="5">
    <location>
        <begin position="124"/>
        <end position="173"/>
    </location>
</feature>
<dbReference type="GO" id="GO:0016987">
    <property type="term" value="F:sigma factor activity"/>
    <property type="evidence" value="ECO:0007669"/>
    <property type="project" value="UniProtKB-KW"/>
</dbReference>
<dbReference type="InterPro" id="IPR014284">
    <property type="entry name" value="RNA_pol_sigma-70_dom"/>
</dbReference>
<dbReference type="GO" id="GO:0006352">
    <property type="term" value="P:DNA-templated transcription initiation"/>
    <property type="evidence" value="ECO:0007669"/>
    <property type="project" value="InterPro"/>
</dbReference>
<evidence type="ECO:0000256" key="3">
    <source>
        <dbReference type="ARBA" id="ARBA00023082"/>
    </source>
</evidence>
<dbReference type="InterPro" id="IPR039425">
    <property type="entry name" value="RNA_pol_sigma-70-like"/>
</dbReference>
<reference evidence="7" key="1">
    <citation type="submission" date="2016-10" db="EMBL/GenBank/DDBJ databases">
        <authorList>
            <person name="Varghese N."/>
            <person name="Submissions S."/>
        </authorList>
    </citation>
    <scope>NUCLEOTIDE SEQUENCE [LARGE SCALE GENOMIC DNA]</scope>
    <source>
        <strain evidence="7">DSM 19110</strain>
    </source>
</reference>
<dbReference type="RefSeq" id="WP_074605404.1">
    <property type="nucleotide sequence ID" value="NZ_FNGY01000002.1"/>
</dbReference>
<dbReference type="NCBIfam" id="TIGR02985">
    <property type="entry name" value="Sig70_bacteroi1"/>
    <property type="match status" value="1"/>
</dbReference>
<dbReference type="InterPro" id="IPR013324">
    <property type="entry name" value="RNA_pol_sigma_r3/r4-like"/>
</dbReference>
<dbReference type="Proteomes" id="UP000183200">
    <property type="component" value="Unassembled WGS sequence"/>
</dbReference>
<keyword evidence="3" id="KW-0731">Sigma factor</keyword>
<dbReference type="CDD" id="cd06171">
    <property type="entry name" value="Sigma70_r4"/>
    <property type="match status" value="1"/>
</dbReference>
<evidence type="ECO:0000259" key="5">
    <source>
        <dbReference type="Pfam" id="PF08281"/>
    </source>
</evidence>
<dbReference type="SUPFAM" id="SSF88659">
    <property type="entry name" value="Sigma3 and sigma4 domains of RNA polymerase sigma factors"/>
    <property type="match status" value="1"/>
</dbReference>
<evidence type="ECO:0000256" key="4">
    <source>
        <dbReference type="ARBA" id="ARBA00023163"/>
    </source>
</evidence>
<comment type="similarity">
    <text evidence="1">Belongs to the sigma-70 factor family. ECF subfamily.</text>
</comment>
<dbReference type="Gene3D" id="1.10.10.10">
    <property type="entry name" value="Winged helix-like DNA-binding domain superfamily/Winged helix DNA-binding domain"/>
    <property type="match status" value="1"/>
</dbReference>
<dbReference type="GO" id="GO:0003677">
    <property type="term" value="F:DNA binding"/>
    <property type="evidence" value="ECO:0007669"/>
    <property type="project" value="InterPro"/>
</dbReference>
<dbReference type="PANTHER" id="PTHR43133">
    <property type="entry name" value="RNA POLYMERASE ECF-TYPE SIGMA FACTO"/>
    <property type="match status" value="1"/>
</dbReference>
<dbReference type="PANTHER" id="PTHR43133:SF46">
    <property type="entry name" value="RNA POLYMERASE SIGMA-70 FACTOR ECF SUBFAMILY"/>
    <property type="match status" value="1"/>
</dbReference>
<organism evidence="6 7">
    <name type="scientific">Pedobacter steynii</name>
    <dbReference type="NCBI Taxonomy" id="430522"/>
    <lineage>
        <taxon>Bacteria</taxon>
        <taxon>Pseudomonadati</taxon>
        <taxon>Bacteroidota</taxon>
        <taxon>Sphingobacteriia</taxon>
        <taxon>Sphingobacteriales</taxon>
        <taxon>Sphingobacteriaceae</taxon>
        <taxon>Pedobacter</taxon>
    </lineage>
</organism>
<keyword evidence="7" id="KW-1185">Reference proteome</keyword>
<dbReference type="InterPro" id="IPR013249">
    <property type="entry name" value="RNA_pol_sigma70_r4_t2"/>
</dbReference>
<dbReference type="InterPro" id="IPR014327">
    <property type="entry name" value="RNA_pol_sigma70_bacteroid"/>
</dbReference>
<dbReference type="InterPro" id="IPR036388">
    <property type="entry name" value="WH-like_DNA-bd_sf"/>
</dbReference>
<dbReference type="Pfam" id="PF08281">
    <property type="entry name" value="Sigma70_r4_2"/>
    <property type="match status" value="1"/>
</dbReference>
<sequence>MAIKPLKNETELLLSIAEGNQEAFTVVFNYYYDYVFSFSRKLTRSEELGKEVAQDIFMKIWFDRNNLVNIENFGGFVNRLVRNHSFDILRKLATHERASHEIGLSSTELDSNTEQTLDYNETLKILEEAIELLPDQQKRVYVLCHQEGLKYDEAAKELNISSATVHYHMKLALSVIRGHFKRNAVAFPFLMMCFLK</sequence>
<dbReference type="AlphaFoldDB" id="A0A1G9P6U5"/>
<dbReference type="EMBL" id="FNGY01000002">
    <property type="protein sequence ID" value="SDL93957.1"/>
    <property type="molecule type" value="Genomic_DNA"/>
</dbReference>
<proteinExistence type="inferred from homology"/>
<protein>
    <submittedName>
        <fullName evidence="6">RNA polymerase sigma-70 factor, ECF subfamily</fullName>
    </submittedName>
</protein>
<evidence type="ECO:0000256" key="2">
    <source>
        <dbReference type="ARBA" id="ARBA00023015"/>
    </source>
</evidence>
<evidence type="ECO:0000256" key="1">
    <source>
        <dbReference type="ARBA" id="ARBA00010641"/>
    </source>
</evidence>
<keyword evidence="2" id="KW-0805">Transcription regulation</keyword>
<gene>
    <name evidence="6" type="ORF">SAMN05421820_102549</name>
</gene>